<organism evidence="1 2">
    <name type="scientific">Paracraurococcus ruber</name>
    <dbReference type="NCBI Taxonomy" id="77675"/>
    <lineage>
        <taxon>Bacteria</taxon>
        <taxon>Pseudomonadati</taxon>
        <taxon>Pseudomonadota</taxon>
        <taxon>Alphaproteobacteria</taxon>
        <taxon>Acetobacterales</taxon>
        <taxon>Roseomonadaceae</taxon>
        <taxon>Paracraurococcus</taxon>
    </lineage>
</organism>
<evidence type="ECO:0000313" key="1">
    <source>
        <dbReference type="EMBL" id="MBK1656629.1"/>
    </source>
</evidence>
<dbReference type="RefSeq" id="WP_133218059.1">
    <property type="nucleotide sequence ID" value="NZ_NRSG01000001.1"/>
</dbReference>
<name>A0ABS1CS12_9PROT</name>
<protein>
    <submittedName>
        <fullName evidence="1">FlaF protein</fullName>
    </submittedName>
</protein>
<sequence length="138" mass="14627">MQTADPSALTSRPRGAAAAYGSVIRETETPRDIEYRVLARTTDQLETAAQPGAGPTALPAALHDNRMVWTAFAADLASPGNAWDDAGKARLISLAAWVVAESERVLQGAKPPNALIEINRIIMRGLKPAPLMQPEGTA</sequence>
<dbReference type="Proteomes" id="UP000697995">
    <property type="component" value="Unassembled WGS sequence"/>
</dbReference>
<dbReference type="EMBL" id="NRSG01000001">
    <property type="protein sequence ID" value="MBK1656629.1"/>
    <property type="molecule type" value="Genomic_DNA"/>
</dbReference>
<dbReference type="InterPro" id="IPR010845">
    <property type="entry name" value="FlaF"/>
</dbReference>
<evidence type="ECO:0000313" key="2">
    <source>
        <dbReference type="Proteomes" id="UP000697995"/>
    </source>
</evidence>
<accession>A0ABS1CS12</accession>
<proteinExistence type="predicted"/>
<gene>
    <name evidence="1" type="ORF">CKO45_00100</name>
</gene>
<comment type="caution">
    <text evidence="1">The sequence shown here is derived from an EMBL/GenBank/DDBJ whole genome shotgun (WGS) entry which is preliminary data.</text>
</comment>
<dbReference type="NCBIfam" id="NF009435">
    <property type="entry name" value="PRK12794.1"/>
    <property type="match status" value="1"/>
</dbReference>
<keyword evidence="2" id="KW-1185">Reference proteome</keyword>
<reference evidence="1 2" key="1">
    <citation type="journal article" date="2020" name="Microorganisms">
        <title>Osmotic Adaptation and Compatible Solute Biosynthesis of Phototrophic Bacteria as Revealed from Genome Analyses.</title>
        <authorList>
            <person name="Imhoff J.F."/>
            <person name="Rahn T."/>
            <person name="Kunzel S."/>
            <person name="Keller A."/>
            <person name="Neulinger S.C."/>
        </authorList>
    </citation>
    <scope>NUCLEOTIDE SEQUENCE [LARGE SCALE GENOMIC DNA]</scope>
    <source>
        <strain evidence="1 2">DSM 15382</strain>
    </source>
</reference>
<dbReference type="Pfam" id="PF07309">
    <property type="entry name" value="FlaF"/>
    <property type="match status" value="1"/>
</dbReference>